<evidence type="ECO:0000313" key="6">
    <source>
        <dbReference type="EMBL" id="KAJ3751086.1"/>
    </source>
</evidence>
<comment type="caution">
    <text evidence="6">The sequence shown here is derived from an EMBL/GenBank/DDBJ whole genome shotgun (WGS) entry which is preliminary data.</text>
</comment>
<evidence type="ECO:0000256" key="1">
    <source>
        <dbReference type="ARBA" id="ARBA00023125"/>
    </source>
</evidence>
<feature type="region of interest" description="Disordered" evidence="4">
    <location>
        <begin position="154"/>
        <end position="180"/>
    </location>
</feature>
<dbReference type="GO" id="GO:0005634">
    <property type="term" value="C:nucleus"/>
    <property type="evidence" value="ECO:0007669"/>
    <property type="project" value="UniProtKB-UniRule"/>
</dbReference>
<dbReference type="PROSITE" id="PS50118">
    <property type="entry name" value="HMG_BOX_2"/>
    <property type="match status" value="1"/>
</dbReference>
<dbReference type="InterPro" id="IPR009071">
    <property type="entry name" value="HMG_box_dom"/>
</dbReference>
<dbReference type="SMART" id="SM00398">
    <property type="entry name" value="HMG"/>
    <property type="match status" value="1"/>
</dbReference>
<dbReference type="CDD" id="cd01389">
    <property type="entry name" value="HMG-box_ROX1-like"/>
    <property type="match status" value="1"/>
</dbReference>
<keyword evidence="2 3" id="KW-0539">Nucleus</keyword>
<dbReference type="EMBL" id="JANVFU010000001">
    <property type="protein sequence ID" value="KAJ3751086.1"/>
    <property type="molecule type" value="Genomic_DNA"/>
</dbReference>
<evidence type="ECO:0000256" key="2">
    <source>
        <dbReference type="ARBA" id="ARBA00023242"/>
    </source>
</evidence>
<dbReference type="AlphaFoldDB" id="A0A9W8U385"/>
<dbReference type="InterPro" id="IPR051356">
    <property type="entry name" value="SOX/SOX-like_TF"/>
</dbReference>
<feature type="region of interest" description="Disordered" evidence="4">
    <location>
        <begin position="210"/>
        <end position="289"/>
    </location>
</feature>
<feature type="compositionally biased region" description="Polar residues" evidence="4">
    <location>
        <begin position="59"/>
        <end position="69"/>
    </location>
</feature>
<evidence type="ECO:0000256" key="3">
    <source>
        <dbReference type="PROSITE-ProRule" id="PRU00267"/>
    </source>
</evidence>
<feature type="domain" description="HMG box" evidence="5">
    <location>
        <begin position="88"/>
        <end position="157"/>
    </location>
</feature>
<organism evidence="6 7">
    <name type="scientific">Lentinula detonsa</name>
    <dbReference type="NCBI Taxonomy" id="2804962"/>
    <lineage>
        <taxon>Eukaryota</taxon>
        <taxon>Fungi</taxon>
        <taxon>Dikarya</taxon>
        <taxon>Basidiomycota</taxon>
        <taxon>Agaricomycotina</taxon>
        <taxon>Agaricomycetes</taxon>
        <taxon>Agaricomycetidae</taxon>
        <taxon>Agaricales</taxon>
        <taxon>Marasmiineae</taxon>
        <taxon>Omphalotaceae</taxon>
        <taxon>Lentinula</taxon>
    </lineage>
</organism>
<feature type="region of interest" description="Disordered" evidence="4">
    <location>
        <begin position="52"/>
        <end position="91"/>
    </location>
</feature>
<keyword evidence="1 3" id="KW-0238">DNA-binding</keyword>
<evidence type="ECO:0000256" key="4">
    <source>
        <dbReference type="SAM" id="MobiDB-lite"/>
    </source>
</evidence>
<dbReference type="Gene3D" id="1.10.30.10">
    <property type="entry name" value="High mobility group box domain"/>
    <property type="match status" value="1"/>
</dbReference>
<sequence>MSTQFLQFCTPTQANVIVGYDYMATSKDHNLDEQIPQSYPVSTQFAPIFSPSLEYHGPDSTQSSQNPLKSSARPLAPRKGSPRRETHIPRPRNPFMIFRSEYHAQAKITTDVERDHRHISRIVGYLWNNMSEEDKAPYRLAAEKEKAEHQRKYPGYRFCPGTRTSKPVKRKVKRNGQNDLARSQKVAELLKAGLQGRDLESAIKDIDFESLEGSSPPSEGYSPSPSSSPSTQPSPTLPDVRGWQHDPVPTGHVFRSPLLAPLSTSSTLPVRPVTRRTPERPIMDSLRPDPPVTIPETYHMPSSSQPSASLMTPAYQEAYQTLHSNVELDAQPYQYHSISNAYDTYNREPQLAQYYAPPISSYRDQTSPTDSYVTPASLGLYSENVSSNVPVDMPFQYYENSSAFFGGQEDTFSGIMNEFGLYESPVGQVPHPTTPFTWDPALQLFVNM</sequence>
<dbReference type="SUPFAM" id="SSF47095">
    <property type="entry name" value="HMG-box"/>
    <property type="match status" value="1"/>
</dbReference>
<protein>
    <recommendedName>
        <fullName evidence="5">HMG box domain-containing protein</fullName>
    </recommendedName>
</protein>
<accession>A0A9W8U385</accession>
<feature type="DNA-binding region" description="HMG box" evidence="3">
    <location>
        <begin position="88"/>
        <end position="157"/>
    </location>
</feature>
<dbReference type="Pfam" id="PF00505">
    <property type="entry name" value="HMG_box"/>
    <property type="match status" value="1"/>
</dbReference>
<name>A0A9W8U385_9AGAR</name>
<proteinExistence type="predicted"/>
<evidence type="ECO:0000259" key="5">
    <source>
        <dbReference type="PROSITE" id="PS50118"/>
    </source>
</evidence>
<dbReference type="GO" id="GO:0000981">
    <property type="term" value="F:DNA-binding transcription factor activity, RNA polymerase II-specific"/>
    <property type="evidence" value="ECO:0007669"/>
    <property type="project" value="TreeGrafter"/>
</dbReference>
<feature type="compositionally biased region" description="Low complexity" evidence="4">
    <location>
        <begin position="211"/>
        <end position="238"/>
    </location>
</feature>
<dbReference type="InterPro" id="IPR036910">
    <property type="entry name" value="HMG_box_dom_sf"/>
</dbReference>
<evidence type="ECO:0000313" key="7">
    <source>
        <dbReference type="Proteomes" id="UP001142393"/>
    </source>
</evidence>
<dbReference type="GO" id="GO:0000978">
    <property type="term" value="F:RNA polymerase II cis-regulatory region sequence-specific DNA binding"/>
    <property type="evidence" value="ECO:0007669"/>
    <property type="project" value="TreeGrafter"/>
</dbReference>
<keyword evidence="7" id="KW-1185">Reference proteome</keyword>
<dbReference type="PANTHER" id="PTHR45789:SF2">
    <property type="entry name" value="FI18025P1"/>
    <property type="match status" value="1"/>
</dbReference>
<feature type="compositionally biased region" description="Low complexity" evidence="4">
    <location>
        <begin position="256"/>
        <end position="272"/>
    </location>
</feature>
<gene>
    <name evidence="6" type="ORF">DFH05DRAFT_1469877</name>
</gene>
<reference evidence="6 7" key="1">
    <citation type="journal article" date="2023" name="Proc. Natl. Acad. Sci. U.S.A.">
        <title>A global phylogenomic analysis of the shiitake genus Lentinula.</title>
        <authorList>
            <person name="Sierra-Patev S."/>
            <person name="Min B."/>
            <person name="Naranjo-Ortiz M."/>
            <person name="Looney B."/>
            <person name="Konkel Z."/>
            <person name="Slot J.C."/>
            <person name="Sakamoto Y."/>
            <person name="Steenwyk J.L."/>
            <person name="Rokas A."/>
            <person name="Carro J."/>
            <person name="Camarero S."/>
            <person name="Ferreira P."/>
            <person name="Molpeceres G."/>
            <person name="Ruiz-Duenas F.J."/>
            <person name="Serrano A."/>
            <person name="Henrissat B."/>
            <person name="Drula E."/>
            <person name="Hughes K.W."/>
            <person name="Mata J.L."/>
            <person name="Ishikawa N.K."/>
            <person name="Vargas-Isla R."/>
            <person name="Ushijima S."/>
            <person name="Smith C.A."/>
            <person name="Donoghue J."/>
            <person name="Ahrendt S."/>
            <person name="Andreopoulos W."/>
            <person name="He G."/>
            <person name="LaButti K."/>
            <person name="Lipzen A."/>
            <person name="Ng V."/>
            <person name="Riley R."/>
            <person name="Sandor L."/>
            <person name="Barry K."/>
            <person name="Martinez A.T."/>
            <person name="Xiao Y."/>
            <person name="Gibbons J.G."/>
            <person name="Terashima K."/>
            <person name="Grigoriev I.V."/>
            <person name="Hibbett D."/>
        </authorList>
    </citation>
    <scope>NUCLEOTIDE SEQUENCE [LARGE SCALE GENOMIC DNA]</scope>
    <source>
        <strain evidence="6 7">TFB7810</strain>
    </source>
</reference>
<dbReference type="PANTHER" id="PTHR45789">
    <property type="entry name" value="FI18025P1"/>
    <property type="match status" value="1"/>
</dbReference>
<dbReference type="Proteomes" id="UP001142393">
    <property type="component" value="Unassembled WGS sequence"/>
</dbReference>